<dbReference type="OrthoDB" id="5653635at2"/>
<evidence type="ECO:0000256" key="1">
    <source>
        <dbReference type="SAM" id="MobiDB-lite"/>
    </source>
</evidence>
<reference evidence="3" key="2">
    <citation type="journal article" date="2016" name="Genome Announc.">
        <title>Draft Genome Sequences of Two Novel Amoeba-Resistant Intranuclear Bacteria, 'Candidatus Berkiella cookevillensis' and 'Candidatus Berkiella aquae'.</title>
        <authorList>
            <person name="Mehari Y.T."/>
            <person name="Arivett B.A."/>
            <person name="Farone A.L."/>
            <person name="Gunderson J.H."/>
            <person name="Farone M.B."/>
        </authorList>
    </citation>
    <scope>NUCLEOTIDE SEQUENCE</scope>
    <source>
        <strain evidence="3">CC99</strain>
    </source>
</reference>
<evidence type="ECO:0000313" key="3">
    <source>
        <dbReference type="EMBL" id="MCS5707359.1"/>
    </source>
</evidence>
<dbReference type="Proteomes" id="UP000051494">
    <property type="component" value="Unassembled WGS sequence"/>
</dbReference>
<evidence type="ECO:0000313" key="4">
    <source>
        <dbReference type="Proteomes" id="UP000051494"/>
    </source>
</evidence>
<comment type="caution">
    <text evidence="2">The sequence shown here is derived from an EMBL/GenBank/DDBJ whole genome shotgun (WGS) entry which is preliminary data.</text>
</comment>
<dbReference type="EMBL" id="LKHV01000019">
    <property type="protein sequence ID" value="KRG17300.1"/>
    <property type="molecule type" value="Genomic_DNA"/>
</dbReference>
<accession>A0A0Q9YJV7</accession>
<dbReference type="RefSeq" id="WP_057625535.1">
    <property type="nucleotide sequence ID" value="NZ_LKHV02000001.1"/>
</dbReference>
<feature type="region of interest" description="Disordered" evidence="1">
    <location>
        <begin position="232"/>
        <end position="252"/>
    </location>
</feature>
<sequence length="327" mass="37773">MLYFKSKNINPSNLHFYYGILDAEMRNQDILYSEKDLLLLSHYHPSPNNPKTDTILMQPEYYPEMLAERFLRKNYLSAQKRAQYRTFILNNVFVDDFNNRLDGEYIYGLLPDHRLYMAPIREVLNHSHLIAGLPVIAIGHAYLNNGYLITLSNNSGHYKPLLPKMMSGIKWFIKKYSSDFLIEDHSTPDPEAPDCGIKIYSAFALCGMHPQALEKADVESFINHLCTIVLTEKPQETGEEEESEEENDEENSLAIHTVISSPPSTGYQDVIPNTQQNLSSMDVHASLDKENTNNEETELSLIQKFTSIQRGIEYCRFNRIRKNWRAI</sequence>
<reference evidence="2" key="1">
    <citation type="submission" date="2015-09" db="EMBL/GenBank/DDBJ databases">
        <title>Draft Genome Sequences of Two Novel Amoeba-resistant Intranuclear Bacteria, Candidatus Berkiella cookevillensis and Candidatus Berkiella aquae.</title>
        <authorList>
            <person name="Mehari Y.T."/>
            <person name="Arivett B.A."/>
            <person name="Farone A.L."/>
            <person name="Gunderson J.H."/>
            <person name="Farone M.B."/>
        </authorList>
    </citation>
    <scope>NUCLEOTIDE SEQUENCE [LARGE SCALE GENOMIC DNA]</scope>
    <source>
        <strain evidence="2">CC99</strain>
    </source>
</reference>
<feature type="compositionally biased region" description="Acidic residues" evidence="1">
    <location>
        <begin position="237"/>
        <end position="251"/>
    </location>
</feature>
<name>A0A0Q9YJV7_9GAMM</name>
<dbReference type="AlphaFoldDB" id="A0A0Q9YJV7"/>
<reference evidence="3" key="3">
    <citation type="submission" date="2021-06" db="EMBL/GenBank/DDBJ databases">
        <title>Genomic Description and Analysis of Intracellular Bacteria, Candidatus Berkiella cookevillensis and Candidatus Berkiella aquae.</title>
        <authorList>
            <person name="Kidane D.T."/>
            <person name="Mehari Y.T."/>
            <person name="Rice F.C."/>
            <person name="Arivett B.A."/>
            <person name="Farone A.L."/>
            <person name="Berk S.G."/>
            <person name="Farone M.B."/>
        </authorList>
    </citation>
    <scope>NUCLEOTIDE SEQUENCE</scope>
    <source>
        <strain evidence="3">CC99</strain>
    </source>
</reference>
<organism evidence="2">
    <name type="scientific">Candidatus Berkiella cookevillensis</name>
    <dbReference type="NCBI Taxonomy" id="437022"/>
    <lineage>
        <taxon>Bacteria</taxon>
        <taxon>Pseudomonadati</taxon>
        <taxon>Pseudomonadota</taxon>
        <taxon>Gammaproteobacteria</taxon>
        <taxon>Candidatus Berkiellales</taxon>
        <taxon>Candidatus Berkiellaceae</taxon>
        <taxon>Candidatus Berkiella</taxon>
    </lineage>
</organism>
<evidence type="ECO:0000313" key="2">
    <source>
        <dbReference type="EMBL" id="KRG17300.1"/>
    </source>
</evidence>
<keyword evidence="4" id="KW-1185">Reference proteome</keyword>
<protein>
    <submittedName>
        <fullName evidence="2">Uncharacterized protein</fullName>
    </submittedName>
</protein>
<proteinExistence type="predicted"/>
<dbReference type="EMBL" id="LKHV02000001">
    <property type="protein sequence ID" value="MCS5707359.1"/>
    <property type="molecule type" value="Genomic_DNA"/>
</dbReference>
<gene>
    <name evidence="3" type="ORF">CC99x_000430</name>
    <name evidence="2" type="ORF">CC99x_02448</name>
</gene>